<sequence length="226" mass="25388">MNILFLNQSETVTATVKKLSVHLIEITGTEPNTSGFHLLNNAGNVFGKYDGFTTLYRELEDGFILSDDGSVYVEPIEPEPEPEPEISLDEVKEAKVSEMNDIQQKLIAQGVDVTLSDGSKEHFSLTERDQTSLVGLQAQVAIGAENIPWHTSDEDEHCKFYSNADMAKITSSALSYVTWHITYFRDLRIYIRSLESKEEVEQVTYGMTIPEVYQSEPLKAMLAQKS</sequence>
<evidence type="ECO:0000313" key="1">
    <source>
        <dbReference type="EMBL" id="CUN04871.1"/>
    </source>
</evidence>
<evidence type="ECO:0008006" key="3">
    <source>
        <dbReference type="Google" id="ProtNLM"/>
    </source>
</evidence>
<evidence type="ECO:0000313" key="2">
    <source>
        <dbReference type="Proteomes" id="UP000095597"/>
    </source>
</evidence>
<reference evidence="1 2" key="1">
    <citation type="submission" date="2015-09" db="EMBL/GenBank/DDBJ databases">
        <authorList>
            <consortium name="Pathogen Informatics"/>
        </authorList>
    </citation>
    <scope>NUCLEOTIDE SEQUENCE [LARGE SCALE GENOMIC DNA]</scope>
    <source>
        <strain evidence="1 2">2789STDY5834961</strain>
    </source>
</reference>
<dbReference type="AlphaFoldDB" id="A0A173TQA0"/>
<name>A0A173TQA0_9FIRM</name>
<dbReference type="EMBL" id="CYXO01000009">
    <property type="protein sequence ID" value="CUN04871.1"/>
    <property type="molecule type" value="Genomic_DNA"/>
</dbReference>
<dbReference type="Proteomes" id="UP000095597">
    <property type="component" value="Unassembled WGS sequence"/>
</dbReference>
<gene>
    <name evidence="1" type="ORF">ERS852573_01693</name>
</gene>
<organism evidence="1 2">
    <name type="scientific">Dorea longicatena</name>
    <dbReference type="NCBI Taxonomy" id="88431"/>
    <lineage>
        <taxon>Bacteria</taxon>
        <taxon>Bacillati</taxon>
        <taxon>Bacillota</taxon>
        <taxon>Clostridia</taxon>
        <taxon>Lachnospirales</taxon>
        <taxon>Lachnospiraceae</taxon>
        <taxon>Dorea</taxon>
    </lineage>
</organism>
<accession>A0A173TQA0</accession>
<proteinExistence type="predicted"/>
<dbReference type="RefSeq" id="WP_055214325.1">
    <property type="nucleotide sequence ID" value="NZ_CYXO01000009.1"/>
</dbReference>
<protein>
    <recommendedName>
        <fullName evidence="3">DUF4376 domain-containing protein</fullName>
    </recommendedName>
</protein>